<evidence type="ECO:0008006" key="3">
    <source>
        <dbReference type="Google" id="ProtNLM"/>
    </source>
</evidence>
<comment type="caution">
    <text evidence="1">The sequence shown here is derived from an EMBL/GenBank/DDBJ whole genome shotgun (WGS) entry which is preliminary data.</text>
</comment>
<protein>
    <recommendedName>
        <fullName evidence="3">DUF2922 domain-containing protein</fullName>
    </recommendedName>
</protein>
<dbReference type="PATRIC" id="fig|1423754.3.peg.1156"/>
<dbReference type="RefSeq" id="WP_035438532.1">
    <property type="nucleotide sequence ID" value="NZ_AZGI01000041.1"/>
</dbReference>
<dbReference type="InterPro" id="IPR021321">
    <property type="entry name" value="DUF2922"/>
</dbReference>
<dbReference type="Pfam" id="PF11148">
    <property type="entry name" value="DUF2922"/>
    <property type="match status" value="1"/>
</dbReference>
<dbReference type="OrthoDB" id="2323347at2"/>
<gene>
    <name evidence="1" type="ORF">FC39_GL001125</name>
</gene>
<reference evidence="1 2" key="1">
    <citation type="journal article" date="2015" name="Genome Announc.">
        <title>Expanding the biotechnology potential of lactobacilli through comparative genomics of 213 strains and associated genera.</title>
        <authorList>
            <person name="Sun Z."/>
            <person name="Harris H.M."/>
            <person name="McCann A."/>
            <person name="Guo C."/>
            <person name="Argimon S."/>
            <person name="Zhang W."/>
            <person name="Yang X."/>
            <person name="Jeffery I.B."/>
            <person name="Cooney J.C."/>
            <person name="Kagawa T.F."/>
            <person name="Liu W."/>
            <person name="Song Y."/>
            <person name="Salvetti E."/>
            <person name="Wrobel A."/>
            <person name="Rasinkangas P."/>
            <person name="Parkhill J."/>
            <person name="Rea M.C."/>
            <person name="O'Sullivan O."/>
            <person name="Ritari J."/>
            <person name="Douillard F.P."/>
            <person name="Paul Ross R."/>
            <person name="Yang R."/>
            <person name="Briner A.E."/>
            <person name="Felis G.E."/>
            <person name="de Vos W.M."/>
            <person name="Barrangou R."/>
            <person name="Klaenhammer T.R."/>
            <person name="Caufield P.W."/>
            <person name="Cui Y."/>
            <person name="Zhang H."/>
            <person name="O'Toole P.W."/>
        </authorList>
    </citation>
    <scope>NUCLEOTIDE SEQUENCE [LARGE SCALE GENOMIC DNA]</scope>
    <source>
        <strain evidence="1 2">DSM 5661</strain>
    </source>
</reference>
<sequence>MKNQSKEIKTLRLTFKNGEGKKNSLSVQGPAELKKEEVIQCMQDIASANIFAKEGIDLYKEPQSATVVTRNSYIVFDAEKPTDSKQD</sequence>
<proteinExistence type="predicted"/>
<evidence type="ECO:0000313" key="2">
    <source>
        <dbReference type="Proteomes" id="UP000051223"/>
    </source>
</evidence>
<dbReference type="Proteomes" id="UP000051223">
    <property type="component" value="Unassembled WGS sequence"/>
</dbReference>
<dbReference type="EMBL" id="AZGI01000041">
    <property type="protein sequence ID" value="KRM39382.1"/>
    <property type="molecule type" value="Genomic_DNA"/>
</dbReference>
<keyword evidence="2" id="KW-1185">Reference proteome</keyword>
<dbReference type="AlphaFoldDB" id="A0A0R1YI80"/>
<organism evidence="1 2">
    <name type="scientific">Lactobacillus hamsteri DSM 5661 = JCM 6256</name>
    <dbReference type="NCBI Taxonomy" id="1423754"/>
    <lineage>
        <taxon>Bacteria</taxon>
        <taxon>Bacillati</taxon>
        <taxon>Bacillota</taxon>
        <taxon>Bacilli</taxon>
        <taxon>Lactobacillales</taxon>
        <taxon>Lactobacillaceae</taxon>
        <taxon>Lactobacillus</taxon>
    </lineage>
</organism>
<name>A0A0R1YI80_9LACO</name>
<evidence type="ECO:0000313" key="1">
    <source>
        <dbReference type="EMBL" id="KRM39382.1"/>
    </source>
</evidence>
<accession>A0A0R1YI80</accession>